<evidence type="ECO:0000313" key="2">
    <source>
        <dbReference type="EMBL" id="MQM25481.1"/>
    </source>
</evidence>
<dbReference type="Pfam" id="PF09359">
    <property type="entry name" value="VTC"/>
    <property type="match status" value="1"/>
</dbReference>
<dbReference type="InterPro" id="IPR033469">
    <property type="entry name" value="CYTH-like_dom_sf"/>
</dbReference>
<name>A0A6L5G793_9ACTN</name>
<dbReference type="InterPro" id="IPR018966">
    <property type="entry name" value="VTC_domain"/>
</dbReference>
<dbReference type="CDD" id="cd07750">
    <property type="entry name" value="PolyPPase_VTC_like"/>
    <property type="match status" value="1"/>
</dbReference>
<proteinExistence type="predicted"/>
<dbReference type="GO" id="GO:0006799">
    <property type="term" value="P:polyphosphate biosynthetic process"/>
    <property type="evidence" value="ECO:0007669"/>
    <property type="project" value="UniProtKB-ARBA"/>
</dbReference>
<reference evidence="2 3" key="1">
    <citation type="submission" date="2019-10" db="EMBL/GenBank/DDBJ databases">
        <title>Glycomyces albidus sp. nov., a novel actinomycete isolated from rhizosphere soil of wheat (Triticum aestivum L.).</title>
        <authorList>
            <person name="Qian L."/>
        </authorList>
    </citation>
    <scope>NUCLEOTIDE SEQUENCE [LARGE SCALE GENOMIC DNA]</scope>
    <source>
        <strain evidence="2 3">NEAU-7082</strain>
    </source>
</reference>
<comment type="caution">
    <text evidence="2">The sequence shown here is derived from an EMBL/GenBank/DDBJ whole genome shotgun (WGS) entry which is preliminary data.</text>
</comment>
<dbReference type="EMBL" id="WIAO01000007">
    <property type="protein sequence ID" value="MQM25481.1"/>
    <property type="molecule type" value="Genomic_DNA"/>
</dbReference>
<dbReference type="Gene3D" id="3.20.100.30">
    <property type="entry name" value="VTC, catalytic tunnel domain"/>
    <property type="match status" value="1"/>
</dbReference>
<dbReference type="InterPro" id="IPR042267">
    <property type="entry name" value="VTC_sf"/>
</dbReference>
<feature type="domain" description="VTC" evidence="1">
    <location>
        <begin position="29"/>
        <end position="256"/>
    </location>
</feature>
<accession>A0A6L5G793</accession>
<gene>
    <name evidence="2" type="ORF">GFD30_07845</name>
</gene>
<protein>
    <submittedName>
        <fullName evidence="2">VTC domain-containing protein</fullName>
    </submittedName>
</protein>
<sequence length="288" mass="33333">MSFPSDQGAPMSEDAGHLRRTASALHSFNRFEIKYLLSYQDVPRLREVLRSRMEADPFTVRGGYPVSSLYYDSPSLRYYWEKIEGLRFRRKLRIRNYGERHELTDESPVFIEIKQRVNRVTQKRRVKVPYRLARRLCDEAVLIDHAPEQRPFLEEVLSLIEGHGLRPTAITSYSREAYLGSDADLGLRVTIDHRVRGRDRDFHLGAEVENRLIIPPQKAIVEVKANERVPYWVTDTAARLGMGVVRVSKYCQSIEAFGKAPRSVFHVPVEEDYAVHSKPEHSETARVP</sequence>
<evidence type="ECO:0000313" key="3">
    <source>
        <dbReference type="Proteomes" id="UP000477750"/>
    </source>
</evidence>
<organism evidence="2 3">
    <name type="scientific">Glycomyces albidus</name>
    <dbReference type="NCBI Taxonomy" id="2656774"/>
    <lineage>
        <taxon>Bacteria</taxon>
        <taxon>Bacillati</taxon>
        <taxon>Actinomycetota</taxon>
        <taxon>Actinomycetes</taxon>
        <taxon>Glycomycetales</taxon>
        <taxon>Glycomycetaceae</taxon>
        <taxon>Glycomyces</taxon>
    </lineage>
</organism>
<dbReference type="SUPFAM" id="SSF55154">
    <property type="entry name" value="CYTH-like phosphatases"/>
    <property type="match status" value="1"/>
</dbReference>
<dbReference type="Proteomes" id="UP000477750">
    <property type="component" value="Unassembled WGS sequence"/>
</dbReference>
<dbReference type="AlphaFoldDB" id="A0A6L5G793"/>
<keyword evidence="3" id="KW-1185">Reference proteome</keyword>
<evidence type="ECO:0000259" key="1">
    <source>
        <dbReference type="Pfam" id="PF09359"/>
    </source>
</evidence>